<keyword evidence="7" id="KW-0010">Activator</keyword>
<feature type="compositionally biased region" description="Basic and acidic residues" evidence="10">
    <location>
        <begin position="696"/>
        <end position="708"/>
    </location>
</feature>
<evidence type="ECO:0000313" key="12">
    <source>
        <dbReference type="EMBL" id="EAU39000.1"/>
    </source>
</evidence>
<feature type="region of interest" description="Disordered" evidence="10">
    <location>
        <begin position="870"/>
        <end position="893"/>
    </location>
</feature>
<dbReference type="InterPro" id="IPR052783">
    <property type="entry name" value="Metabolic/Drug-Res_Regulator"/>
</dbReference>
<keyword evidence="8" id="KW-0804">Transcription</keyword>
<dbReference type="OrthoDB" id="3364175at2759"/>
<dbReference type="GO" id="GO:0045944">
    <property type="term" value="P:positive regulation of transcription by RNA polymerase II"/>
    <property type="evidence" value="ECO:0007669"/>
    <property type="project" value="TreeGrafter"/>
</dbReference>
<dbReference type="OMA" id="CRPCTYK"/>
<reference evidence="13" key="1">
    <citation type="submission" date="2005-09" db="EMBL/GenBank/DDBJ databases">
        <title>Annotation of the Aspergillus terreus NIH2624 genome.</title>
        <authorList>
            <person name="Birren B.W."/>
            <person name="Lander E.S."/>
            <person name="Galagan J.E."/>
            <person name="Nusbaum C."/>
            <person name="Devon K."/>
            <person name="Henn M."/>
            <person name="Ma L.-J."/>
            <person name="Jaffe D.B."/>
            <person name="Butler J."/>
            <person name="Alvarez P."/>
            <person name="Gnerre S."/>
            <person name="Grabherr M."/>
            <person name="Kleber M."/>
            <person name="Mauceli E.W."/>
            <person name="Brockman W."/>
            <person name="Rounsley S."/>
            <person name="Young S.K."/>
            <person name="LaButti K."/>
            <person name="Pushparaj V."/>
            <person name="DeCaprio D."/>
            <person name="Crawford M."/>
            <person name="Koehrsen M."/>
            <person name="Engels R."/>
            <person name="Montgomery P."/>
            <person name="Pearson M."/>
            <person name="Howarth C."/>
            <person name="Larson L."/>
            <person name="Luoma S."/>
            <person name="White J."/>
            <person name="Alvarado L."/>
            <person name="Kodira C.D."/>
            <person name="Zeng Q."/>
            <person name="Oleary S."/>
            <person name="Yandava C."/>
            <person name="Denning D.W."/>
            <person name="Nierman W.C."/>
            <person name="Milne T."/>
            <person name="Madden K."/>
        </authorList>
    </citation>
    <scope>NUCLEOTIDE SEQUENCE [LARGE SCALE GENOMIC DNA]</scope>
    <source>
        <strain evidence="13">NIH 2624 / FGSC A1156</strain>
    </source>
</reference>
<protein>
    <submittedName>
        <fullName evidence="12">Quinic acid utilization activator</fullName>
    </submittedName>
</protein>
<dbReference type="Gene3D" id="4.10.240.10">
    <property type="entry name" value="Zn(2)-C6 fungal-type DNA-binding domain"/>
    <property type="match status" value="1"/>
</dbReference>
<evidence type="ECO:0000313" key="13">
    <source>
        <dbReference type="Proteomes" id="UP000007963"/>
    </source>
</evidence>
<dbReference type="GeneID" id="4355106"/>
<dbReference type="GO" id="GO:0003677">
    <property type="term" value="F:DNA binding"/>
    <property type="evidence" value="ECO:0007669"/>
    <property type="project" value="UniProtKB-KW"/>
</dbReference>
<dbReference type="PROSITE" id="PS00463">
    <property type="entry name" value="ZN2_CY6_FUNGAL_1"/>
    <property type="match status" value="1"/>
</dbReference>
<keyword evidence="4" id="KW-0672">Quinate metabolism</keyword>
<dbReference type="InterPro" id="IPR001138">
    <property type="entry name" value="Zn2Cys6_DnaBD"/>
</dbReference>
<dbReference type="SUPFAM" id="SSF57701">
    <property type="entry name" value="Zn2/Cys6 DNA-binding domain"/>
    <property type="match status" value="1"/>
</dbReference>
<evidence type="ECO:0000256" key="8">
    <source>
        <dbReference type="ARBA" id="ARBA00023163"/>
    </source>
</evidence>
<feature type="compositionally biased region" description="Basic and acidic residues" evidence="10">
    <location>
        <begin position="18"/>
        <end position="32"/>
    </location>
</feature>
<dbReference type="Pfam" id="PF04082">
    <property type="entry name" value="Fungal_trans"/>
    <property type="match status" value="1"/>
</dbReference>
<dbReference type="Proteomes" id="UP000007963">
    <property type="component" value="Unassembled WGS sequence"/>
</dbReference>
<feature type="domain" description="Zn(2)-C6 fungal-type" evidence="11">
    <location>
        <begin position="47"/>
        <end position="77"/>
    </location>
</feature>
<dbReference type="GO" id="GO:0006351">
    <property type="term" value="P:DNA-templated transcription"/>
    <property type="evidence" value="ECO:0007669"/>
    <property type="project" value="InterPro"/>
</dbReference>
<keyword evidence="6" id="KW-0238">DNA-binding</keyword>
<proteinExistence type="predicted"/>
<evidence type="ECO:0000256" key="9">
    <source>
        <dbReference type="ARBA" id="ARBA00023242"/>
    </source>
</evidence>
<sequence>MSSDTRPAPAATNRSKRRLIDPEDDARQHPATEDSSANPKRQRVSRACDSCRSKKDKCDGVQPVCSTCASLSRPCTYKANPKKRGLPTGYIRTIELLWGLVFCKIQGSEEVVRALLKQANMPSHLATMGKEAEGSDTLLSSWKNSVVLRDIEKMLLFLEQPEEEQNRAAENESPADAEGSSVLSADTLEWHMPESTADGREHSTASGFSPVKTPSAASTARHHAPRPMRDSAIQTTLVDAIPPLLPPSAQTTETHFKLPANTWPLLDIYFSYTQCWFPILEKHDILRTAFRLSEDDTAISPLSAGSGDYAALWAILTLASFQEASIAIIRQLPRTAGDHSNPNQLYTTTIKLIPTEDGVYEMGHVQALLILSLVKIGQQDWPAAWRLVGRAIRIFQCLGLDLSSPATSNGGGTGPGRTKHAFLGCFVLETLVAVRTGHLPSLRKECLSEVGAINEDGLEEWHPWEDQTGLRAVEQGRGSFHRGPLHALSTFNRLVSLMCIINDFCCLTWNSITTPQLGSLQRQLQLWVTALPKSYRIDLQGNMNKPASPHIFGLEMMYESAVVILSREIAARNEGESGIAHKQGMIEGSKRLLMLVQRYMETYSLSATCPTFGALLTLAIQTRESISDVEPGLKQKLQSFSSHLSTVWSTQENLGGDLSSEGPIPRASAPPAPRPSLSTFDSPASSFLPSASSREGAMRRTSALDEGRSGFPAPDSFLSNPWMRSAPSMDDNAGLSLPTPTPSINISRTTDASRTPHRHRPSLSATKPMNAPPMIPDLTSPFPPTAPHYQTPYNDPNLNLGSFVDMDAYGPLHRPRIAPDLDALFDELASLDGTEKADNQPEFMQNLGFVPDAGIPELYSYASQVEPFLLAQTQPLPHEAGGAQEGDSQSTRR</sequence>
<evidence type="ECO:0000256" key="5">
    <source>
        <dbReference type="ARBA" id="ARBA00023015"/>
    </source>
</evidence>
<name>Q0D130_ASPTN</name>
<organism evidence="12 13">
    <name type="scientific">Aspergillus terreus (strain NIH 2624 / FGSC A1156)</name>
    <dbReference type="NCBI Taxonomy" id="341663"/>
    <lineage>
        <taxon>Eukaryota</taxon>
        <taxon>Fungi</taxon>
        <taxon>Dikarya</taxon>
        <taxon>Ascomycota</taxon>
        <taxon>Pezizomycotina</taxon>
        <taxon>Eurotiomycetes</taxon>
        <taxon>Eurotiomycetidae</taxon>
        <taxon>Eurotiales</taxon>
        <taxon>Aspergillaceae</taxon>
        <taxon>Aspergillus</taxon>
        <taxon>Aspergillus subgen. Circumdati</taxon>
    </lineage>
</organism>
<accession>Q0D130</accession>
<dbReference type="PROSITE" id="PS50048">
    <property type="entry name" value="ZN2_CY6_FUNGAL_2"/>
    <property type="match status" value="1"/>
</dbReference>
<feature type="compositionally biased region" description="Polar residues" evidence="10">
    <location>
        <begin position="742"/>
        <end position="753"/>
    </location>
</feature>
<dbReference type="HOGENOM" id="CLU_007607_1_1_1"/>
<evidence type="ECO:0000256" key="2">
    <source>
        <dbReference type="ARBA" id="ARBA00022723"/>
    </source>
</evidence>
<keyword evidence="3" id="KW-0862">Zinc</keyword>
<evidence type="ECO:0000256" key="1">
    <source>
        <dbReference type="ARBA" id="ARBA00004123"/>
    </source>
</evidence>
<dbReference type="EMBL" id="CH476594">
    <property type="protein sequence ID" value="EAU39000.1"/>
    <property type="molecule type" value="Genomic_DNA"/>
</dbReference>
<keyword evidence="5" id="KW-0805">Transcription regulation</keyword>
<evidence type="ECO:0000256" key="3">
    <source>
        <dbReference type="ARBA" id="ARBA00022833"/>
    </source>
</evidence>
<dbReference type="FunFam" id="4.10.240.10:FF:000005">
    <property type="entry name" value="Quinic acid utilization activator"/>
    <property type="match status" value="1"/>
</dbReference>
<feature type="region of interest" description="Disordered" evidence="10">
    <location>
        <begin position="652"/>
        <end position="772"/>
    </location>
</feature>
<dbReference type="GO" id="GO:0005634">
    <property type="term" value="C:nucleus"/>
    <property type="evidence" value="ECO:0007669"/>
    <property type="project" value="UniProtKB-SubCell"/>
</dbReference>
<dbReference type="PANTHER" id="PTHR47655:SF2">
    <property type="entry name" value="QUINIC ACID UTILIZATION ACTIVATOR"/>
    <property type="match status" value="1"/>
</dbReference>
<dbReference type="GO" id="GO:0000981">
    <property type="term" value="F:DNA-binding transcription factor activity, RNA polymerase II-specific"/>
    <property type="evidence" value="ECO:0007669"/>
    <property type="project" value="InterPro"/>
</dbReference>
<dbReference type="STRING" id="341663.Q0D130"/>
<dbReference type="eggNOG" id="ENOG502S3FG">
    <property type="taxonomic scope" value="Eukaryota"/>
</dbReference>
<dbReference type="SMART" id="SM00066">
    <property type="entry name" value="GAL4"/>
    <property type="match status" value="1"/>
</dbReference>
<dbReference type="GO" id="GO:0008270">
    <property type="term" value="F:zinc ion binding"/>
    <property type="evidence" value="ECO:0007669"/>
    <property type="project" value="InterPro"/>
</dbReference>
<dbReference type="AlphaFoldDB" id="Q0D130"/>
<feature type="region of interest" description="Disordered" evidence="10">
    <location>
        <begin position="1"/>
        <end position="45"/>
    </location>
</feature>
<dbReference type="InterPro" id="IPR007219">
    <property type="entry name" value="XnlR_reg_dom"/>
</dbReference>
<evidence type="ECO:0000256" key="6">
    <source>
        <dbReference type="ARBA" id="ARBA00023125"/>
    </source>
</evidence>
<keyword evidence="2" id="KW-0479">Metal-binding</keyword>
<dbReference type="VEuPathDB" id="FungiDB:ATEG_00354"/>
<dbReference type="RefSeq" id="XP_001210440.1">
    <property type="nucleotide sequence ID" value="XM_001210440.1"/>
</dbReference>
<dbReference type="CDD" id="cd12148">
    <property type="entry name" value="fungal_TF_MHR"/>
    <property type="match status" value="1"/>
</dbReference>
<evidence type="ECO:0000256" key="7">
    <source>
        <dbReference type="ARBA" id="ARBA00023159"/>
    </source>
</evidence>
<feature type="region of interest" description="Disordered" evidence="10">
    <location>
        <begin position="196"/>
        <end position="226"/>
    </location>
</feature>
<dbReference type="CDD" id="cd00067">
    <property type="entry name" value="GAL4"/>
    <property type="match status" value="1"/>
</dbReference>
<dbReference type="InterPro" id="IPR036864">
    <property type="entry name" value="Zn2-C6_fun-type_DNA-bd_sf"/>
</dbReference>
<evidence type="ECO:0000259" key="11">
    <source>
        <dbReference type="PROSITE" id="PS50048"/>
    </source>
</evidence>
<keyword evidence="9" id="KW-0539">Nucleus</keyword>
<feature type="compositionally biased region" description="Low complexity" evidence="10">
    <location>
        <begin position="682"/>
        <end position="693"/>
    </location>
</feature>
<gene>
    <name evidence="12" type="ORF">ATEG_00354</name>
</gene>
<dbReference type="Pfam" id="PF00172">
    <property type="entry name" value="Zn_clus"/>
    <property type="match status" value="1"/>
</dbReference>
<comment type="subcellular location">
    <subcellularLocation>
        <location evidence="1">Nucleus</location>
    </subcellularLocation>
</comment>
<evidence type="ECO:0000256" key="10">
    <source>
        <dbReference type="SAM" id="MobiDB-lite"/>
    </source>
</evidence>
<evidence type="ECO:0000256" key="4">
    <source>
        <dbReference type="ARBA" id="ARBA00022911"/>
    </source>
</evidence>
<dbReference type="PANTHER" id="PTHR47655">
    <property type="entry name" value="QUINIC ACID UTILIZATION ACTIVATOR"/>
    <property type="match status" value="1"/>
</dbReference>